<dbReference type="GO" id="GO:0016020">
    <property type="term" value="C:membrane"/>
    <property type="evidence" value="ECO:0007669"/>
    <property type="project" value="UniProtKB-SubCell"/>
</dbReference>
<keyword evidence="3 6" id="KW-1133">Transmembrane helix</keyword>
<evidence type="ECO:0000256" key="2">
    <source>
        <dbReference type="ARBA" id="ARBA00022692"/>
    </source>
</evidence>
<reference evidence="8 9" key="1">
    <citation type="submission" date="2018-02" db="EMBL/GenBank/DDBJ databases">
        <title>The genomes of Aspergillus section Nigri reveals drivers in fungal speciation.</title>
        <authorList>
            <consortium name="DOE Joint Genome Institute"/>
            <person name="Vesth T.C."/>
            <person name="Nybo J."/>
            <person name="Theobald S."/>
            <person name="Brandl J."/>
            <person name="Frisvad J.C."/>
            <person name="Nielsen K.F."/>
            <person name="Lyhne E.K."/>
            <person name="Kogle M.E."/>
            <person name="Kuo A."/>
            <person name="Riley R."/>
            <person name="Clum A."/>
            <person name="Nolan M."/>
            <person name="Lipzen A."/>
            <person name="Salamov A."/>
            <person name="Henrissat B."/>
            <person name="Wiebenga A."/>
            <person name="De vries R.P."/>
            <person name="Grigoriev I.V."/>
            <person name="Mortensen U.H."/>
            <person name="Andersen M.R."/>
            <person name="Baker S.E."/>
        </authorList>
    </citation>
    <scope>NUCLEOTIDE SEQUENCE [LARGE SCALE GENOMIC DNA]</scope>
    <source>
        <strain evidence="8 9">CBS 101889</strain>
    </source>
</reference>
<evidence type="ECO:0000256" key="1">
    <source>
        <dbReference type="ARBA" id="ARBA00004141"/>
    </source>
</evidence>
<dbReference type="VEuPathDB" id="FungiDB:BO97DRAFT_426579"/>
<protein>
    <recommendedName>
        <fullName evidence="7">Rhodopsin domain-containing protein</fullName>
    </recommendedName>
</protein>
<accession>A0A395HQU7</accession>
<evidence type="ECO:0000256" key="6">
    <source>
        <dbReference type="SAM" id="Phobius"/>
    </source>
</evidence>
<evidence type="ECO:0000256" key="4">
    <source>
        <dbReference type="ARBA" id="ARBA00023136"/>
    </source>
</evidence>
<dbReference type="AlphaFoldDB" id="A0A395HQU7"/>
<dbReference type="GeneID" id="37201425"/>
<proteinExistence type="inferred from homology"/>
<evidence type="ECO:0000259" key="7">
    <source>
        <dbReference type="Pfam" id="PF20684"/>
    </source>
</evidence>
<name>A0A395HQU7_ASPHC</name>
<dbReference type="Pfam" id="PF20684">
    <property type="entry name" value="Fung_rhodopsin"/>
    <property type="match status" value="1"/>
</dbReference>
<keyword evidence="2 6" id="KW-0812">Transmembrane</keyword>
<evidence type="ECO:0000313" key="9">
    <source>
        <dbReference type="Proteomes" id="UP000248961"/>
    </source>
</evidence>
<dbReference type="PANTHER" id="PTHR33048">
    <property type="entry name" value="PTH11-LIKE INTEGRAL MEMBRANE PROTEIN (AFU_ORTHOLOGUE AFUA_5G11245)"/>
    <property type="match status" value="1"/>
</dbReference>
<comment type="subcellular location">
    <subcellularLocation>
        <location evidence="1">Membrane</location>
        <topology evidence="1">Multi-pass membrane protein</topology>
    </subcellularLocation>
</comment>
<keyword evidence="4 6" id="KW-0472">Membrane</keyword>
<feature type="transmembrane region" description="Helical" evidence="6">
    <location>
        <begin position="46"/>
        <end position="67"/>
    </location>
</feature>
<dbReference type="Proteomes" id="UP000248961">
    <property type="component" value="Unassembled WGS sequence"/>
</dbReference>
<dbReference type="OrthoDB" id="3529975at2759"/>
<organism evidence="8 9">
    <name type="scientific">Aspergillus homomorphus (strain CBS 101889)</name>
    <dbReference type="NCBI Taxonomy" id="1450537"/>
    <lineage>
        <taxon>Eukaryota</taxon>
        <taxon>Fungi</taxon>
        <taxon>Dikarya</taxon>
        <taxon>Ascomycota</taxon>
        <taxon>Pezizomycotina</taxon>
        <taxon>Eurotiomycetes</taxon>
        <taxon>Eurotiomycetidae</taxon>
        <taxon>Eurotiales</taxon>
        <taxon>Aspergillaceae</taxon>
        <taxon>Aspergillus</taxon>
        <taxon>Aspergillus subgen. Circumdati</taxon>
    </lineage>
</organism>
<gene>
    <name evidence="8" type="ORF">BO97DRAFT_426579</name>
</gene>
<dbReference type="EMBL" id="KZ824296">
    <property type="protein sequence ID" value="RAL10322.1"/>
    <property type="molecule type" value="Genomic_DNA"/>
</dbReference>
<dbReference type="RefSeq" id="XP_025549476.1">
    <property type="nucleotide sequence ID" value="XM_025697136.1"/>
</dbReference>
<evidence type="ECO:0000313" key="8">
    <source>
        <dbReference type="EMBL" id="RAL10322.1"/>
    </source>
</evidence>
<dbReference type="InterPro" id="IPR049326">
    <property type="entry name" value="Rhodopsin_dom_fungi"/>
</dbReference>
<keyword evidence="9" id="KW-1185">Reference proteome</keyword>
<evidence type="ECO:0000256" key="3">
    <source>
        <dbReference type="ARBA" id="ARBA00022989"/>
    </source>
</evidence>
<feature type="transmembrane region" description="Helical" evidence="6">
    <location>
        <begin position="16"/>
        <end position="34"/>
    </location>
</feature>
<comment type="similarity">
    <text evidence="5">Belongs to the SAT4 family.</text>
</comment>
<dbReference type="InterPro" id="IPR052337">
    <property type="entry name" value="SAT4-like"/>
</dbReference>
<sequence>MDKPTLSLKVFCVSEWFFAVAVTSFRLAILCFYLELFRGTWFRWSTIVIMVIVVRYFIASLLTIALLCRPDSRQLGPNSHRDVRQPLADRMSKEKKVGVAVAFLFGLRYDA</sequence>
<evidence type="ECO:0000256" key="5">
    <source>
        <dbReference type="ARBA" id="ARBA00038359"/>
    </source>
</evidence>
<feature type="domain" description="Rhodopsin" evidence="7">
    <location>
        <begin position="8"/>
        <end position="73"/>
    </location>
</feature>
<dbReference type="PANTHER" id="PTHR33048:SF47">
    <property type="entry name" value="INTEGRAL MEMBRANE PROTEIN-RELATED"/>
    <property type="match status" value="1"/>
</dbReference>